<dbReference type="Proteomes" id="UP001497680">
    <property type="component" value="Unassembled WGS sequence"/>
</dbReference>
<evidence type="ECO:0000313" key="2">
    <source>
        <dbReference type="Proteomes" id="UP001497680"/>
    </source>
</evidence>
<reference evidence="1 2" key="1">
    <citation type="journal article" date="2022" name="New Phytol.">
        <title>Ecological generalism drives hyperdiversity of secondary metabolite gene clusters in xylarialean endophytes.</title>
        <authorList>
            <person name="Franco M.E.E."/>
            <person name="Wisecaver J.H."/>
            <person name="Arnold A.E."/>
            <person name="Ju Y.M."/>
            <person name="Slot J.C."/>
            <person name="Ahrendt S."/>
            <person name="Moore L.P."/>
            <person name="Eastman K.E."/>
            <person name="Scott K."/>
            <person name="Konkel Z."/>
            <person name="Mondo S.J."/>
            <person name="Kuo A."/>
            <person name="Hayes R.D."/>
            <person name="Haridas S."/>
            <person name="Andreopoulos B."/>
            <person name="Riley R."/>
            <person name="LaButti K."/>
            <person name="Pangilinan J."/>
            <person name="Lipzen A."/>
            <person name="Amirebrahimi M."/>
            <person name="Yan J."/>
            <person name="Adam C."/>
            <person name="Keymanesh K."/>
            <person name="Ng V."/>
            <person name="Louie K."/>
            <person name="Northen T."/>
            <person name="Drula E."/>
            <person name="Henrissat B."/>
            <person name="Hsieh H.M."/>
            <person name="Youens-Clark K."/>
            <person name="Lutzoni F."/>
            <person name="Miadlikowska J."/>
            <person name="Eastwood D.C."/>
            <person name="Hamelin R.C."/>
            <person name="Grigoriev I.V."/>
            <person name="U'Ren J.M."/>
        </authorList>
    </citation>
    <scope>NUCLEOTIDE SEQUENCE [LARGE SCALE GENOMIC DNA]</scope>
    <source>
        <strain evidence="1 2">ER1909</strain>
    </source>
</reference>
<gene>
    <name evidence="1" type="ORF">F4821DRAFT_39472</name>
</gene>
<accession>A0ACC0CKY4</accession>
<sequence length="2804" mass="305577">MTVSSVTPSLLDARNASIFVFGGHIGPQTKQTLEKSVRQILNGSNGKWILDTVAGLPRYWEALIERIPEVAGTISGAHVLADFESWLRHGILPGDMIAPDTDLPVLMVGSLMVAIQLDQYWRYLEYRLGDSIGKDVSDFQAELVQQSPRDGSGKVEMLGFCAGLIGAVAVASSHNRQEFEKYGAVALRVGMLMAALVGAREEWDKGLGKGGSVSLATAWRSAKQGSDMTRIVSSLSPDAYVSVLLDEARATVTTSERLAPTLVRQLRAAGVTAIPLAFKGHLHTPGAERNRHTDALIEMCHGMPELQFPKAASLALPIYGNQAEGSPISTDEMDLVGLVLRSILVNQFHWSNTISKVVTNKKDPSLVAFGLDRCIPPTILRRLGSKQVHFEDLESHIGKTDVLGQSVPLQGPVSSHQTPYHNGTGQSSDISERGMSREDTHKMSSSQPDSTFDPRESRIRSEKSEEGIAIVGMSIKVAGADDVDEFAEMLKTGVSQHEVITRQRMLYDMIFRENADADPKKKYYGNFLRDSGAFDHKFFKRSPRESQAMDPQSRLSIQAAYQAVEQSGYFTEMATTSANMHERRKHVGVYVGICGVDYEQNIACHPPSAFTATGSLRSFIPGRVSHYFGWTGPSMTFDTACSSSTVAIHTACRNLLSGEATAALCGGVNIMTNMQWMQNLSAGSFLSPTGQCKPFDAEADGYCRAEGVAFVFLKKLSDAVADGNTVLGTIRATAVYQNLNVTPLFVPNVPSLSQLFKDVIRKANVDPREISLVEAHGTGTPVGDPAEYESIRLAVAGPLRDSAVPIGSVKGHIGHTEGASGVIALVKVLMMMRNNFIPPQASFKRINPHIHAQPADMIEVVMSLRPWLEDQKFALLNNYGACGSNASMVIGYSAHKPSETPLARLSSSPSPSRFPFRIAGFDARSIAAYSTALAPYLRSHIGSGERQATLADISFNMSRQSNPGLSQELIFSCSSLTELQDKLSQAASFTNTAADVGIAAVKPERPVILCFGGQMSTFVGLDRALYDGVAVLRHHLDECDAAITSLGLESIYPDVFSRSPIQDTVKLQTTLFSIQYASAKSWMDCGLASKIVSLVGHSFGEITALCVAGVLSLKDTVKLVAGRAGLVRDAWGSESGAMMAVEADEVLIHDLLKEANLASDGSAGIACYNSPQSFTLAGSTKAINAVVETLTGNNWRAIGVKSKRLNVTNAFHSVLVEKLVDQLGEVGKDLTFHDAVIPIERATQHNDSAARLDWKFVPSHMREPVFFDHAVHRLAKKHPQAIFLEAGSNSSVTVMAACALAQVAAMTPGALYFQSISITNTDKGLDGLTDATVSLWKQGLRVSFWPHHAMQAREYEQLLLPPYQFEKSRHWLEIKSPTELITKAAQDMIATGGYGVALAGGVQQVQHDNKTLSLWTFIGFQDHEENKNSSSRKKKKLARFRINTTSDQYHRFFATHVIAQTAPICPATLEIDMAIEALFSLNPEWRSAGFSPVVHDMLSHSPICADSTRVFYIDLEPLDKSETQWHFNIHSLSAVSGAKHDAQKHAEARIHMRSSSDPAFLQEFGRYGRLVSHAQCQALLKLDLDEDGVDVLQGRNVYRTFSEVVEFGEVYRGVRYVVGRDGESAGVVHKRHQGNTWLDVPMNDSFGQVAGIYVNLLTDLPSADMFVATGCELVMRSPRAQTKTDGVEHGAGVWHVMARHSRQSDKAYLTDVFVFDATTGVLTDVIIGLQYARVAKASMSKILTRLTTDQSFLRNRPMAASSSPVPPPIAAIATLNGFAGAAGPSPKSSPSQYRPKVKKIKSKKTKSSGLRDITDEVRDLVSNVSGIEAGEITLDSEMADLGIDSLMGMELAREVENTFKCALDQSQMMEITSLRQFVAYVSQVWAKARGGGGVGQDSDNNSDDDDDDFNADEDSSSAAAEVGGITWSDQSQDDDTASDIPTSDDASDFTSKKPVPISVLDRTPTSSISSISSNLTLSRLDILECFGQVKLLTDSKIREFGLDSMARASLAGSNRLCAALVVEAFDELGSNLRTAAPGQLLERVPFLPQHGRMMEFVYEFLERDAQLIDIDPESRQLTRTNIAAPRKTSTAVLEELLIAHPESAIPNRLANYAGKNLAAVLSGKTDGIRVIFGSPEGRELVQAMYCDYAFNRMHYQQMAEVVARLANRLKIEQPGETLKVLEMGGGTGGTTNVMAPLLASLSMPVEYTFTDLSASMVANARRKFEKQYPFMQFTVHDIEKAPADELRGQHLVLASNAIHATHSLLVSTRNVHQALRPDGFLMILEMTESLPFIDIVFGLLEGWWLFDDGRNHAIVPTDHWGRVLHAAGFGHVDWTDGDLPENAFQKVIIALASGSPEPQRLAKSVNNNSSDVEKAIERGDVVMREAEAERLVAAYTAGWALPALDAAVKHATTATMATDTGAVVIVTGATGSLGSHLIQILAADSNVATVVCINRHSSVPADRRQADALSSRGIELSPAARTKLRVYDADTSKPQLGLPAQEYAWLALHGTHIIHNAWPMSGTRPLSAFEPQLQAMRNLLDLARDMATRTTNASGSNTRSNKTRIGFQFVSSIGVVGYSADPRILERRVPMAAVLPGGYTEAKWVCERMLDETLHRYPQLFRPMVARPGQIAGSTKSGYWNPVEHFAFLVKSAQALRAWPDFQGVLQWLPVDRCAGVMIDLLKIGCDAEAAYPVYHIDNPVGQSWKNMSPVLAAALDIPHHNIIPFEDWIKRVRRSPLSEAENPAAHLVDFLEVHFERMSCGGIILDIQRAREHSETMAAEGPISAEVARSYISAWKMMGFLKK</sequence>
<evidence type="ECO:0000313" key="1">
    <source>
        <dbReference type="EMBL" id="KAI6081037.1"/>
    </source>
</evidence>
<organism evidence="1 2">
    <name type="scientific">Hypoxylon rubiginosum</name>
    <dbReference type="NCBI Taxonomy" id="110542"/>
    <lineage>
        <taxon>Eukaryota</taxon>
        <taxon>Fungi</taxon>
        <taxon>Dikarya</taxon>
        <taxon>Ascomycota</taxon>
        <taxon>Pezizomycotina</taxon>
        <taxon>Sordariomycetes</taxon>
        <taxon>Xylariomycetidae</taxon>
        <taxon>Xylariales</taxon>
        <taxon>Hypoxylaceae</taxon>
        <taxon>Hypoxylon</taxon>
    </lineage>
</organism>
<protein>
    <submittedName>
        <fullName evidence="1">Uncharacterized protein</fullName>
    </submittedName>
</protein>
<keyword evidence="2" id="KW-1185">Reference proteome</keyword>
<proteinExistence type="predicted"/>
<dbReference type="EMBL" id="MU394410">
    <property type="protein sequence ID" value="KAI6081037.1"/>
    <property type="molecule type" value="Genomic_DNA"/>
</dbReference>
<comment type="caution">
    <text evidence="1">The sequence shown here is derived from an EMBL/GenBank/DDBJ whole genome shotgun (WGS) entry which is preliminary data.</text>
</comment>
<name>A0ACC0CKY4_9PEZI</name>